<organism evidence="1">
    <name type="scientific">Anguilla anguilla</name>
    <name type="common">European freshwater eel</name>
    <name type="synonym">Muraena anguilla</name>
    <dbReference type="NCBI Taxonomy" id="7936"/>
    <lineage>
        <taxon>Eukaryota</taxon>
        <taxon>Metazoa</taxon>
        <taxon>Chordata</taxon>
        <taxon>Craniata</taxon>
        <taxon>Vertebrata</taxon>
        <taxon>Euteleostomi</taxon>
        <taxon>Actinopterygii</taxon>
        <taxon>Neopterygii</taxon>
        <taxon>Teleostei</taxon>
        <taxon>Anguilliformes</taxon>
        <taxon>Anguillidae</taxon>
        <taxon>Anguilla</taxon>
    </lineage>
</organism>
<dbReference type="AlphaFoldDB" id="A0A0E9QIS3"/>
<sequence>MQNQTTKEKLLIIQINKGSGLLKFPPSFISKEHTFWREKSSNA</sequence>
<dbReference type="EMBL" id="GBXM01092589">
    <property type="protein sequence ID" value="JAH15988.1"/>
    <property type="molecule type" value="Transcribed_RNA"/>
</dbReference>
<proteinExistence type="predicted"/>
<name>A0A0E9QIS3_ANGAN</name>
<protein>
    <submittedName>
        <fullName evidence="1">Uncharacterized protein</fullName>
    </submittedName>
</protein>
<accession>A0A0E9QIS3</accession>
<reference evidence="1" key="2">
    <citation type="journal article" date="2015" name="Fish Shellfish Immunol.">
        <title>Early steps in the European eel (Anguilla anguilla)-Vibrio vulnificus interaction in the gills: Role of the RtxA13 toxin.</title>
        <authorList>
            <person name="Callol A."/>
            <person name="Pajuelo D."/>
            <person name="Ebbesson L."/>
            <person name="Teles M."/>
            <person name="MacKenzie S."/>
            <person name="Amaro C."/>
        </authorList>
    </citation>
    <scope>NUCLEOTIDE SEQUENCE</scope>
</reference>
<reference evidence="1" key="1">
    <citation type="submission" date="2014-11" db="EMBL/GenBank/DDBJ databases">
        <authorList>
            <person name="Amaro Gonzalez C."/>
        </authorList>
    </citation>
    <scope>NUCLEOTIDE SEQUENCE</scope>
</reference>
<evidence type="ECO:0000313" key="1">
    <source>
        <dbReference type="EMBL" id="JAH15988.1"/>
    </source>
</evidence>